<gene>
    <name evidence="10" type="ORF">EV44_g2702</name>
</gene>
<evidence type="ECO:0000256" key="2">
    <source>
        <dbReference type="ARBA" id="ARBA00013133"/>
    </source>
</evidence>
<evidence type="ECO:0000256" key="6">
    <source>
        <dbReference type="ARBA" id="ARBA00023004"/>
    </source>
</evidence>
<evidence type="ECO:0000313" key="11">
    <source>
        <dbReference type="Proteomes" id="UP000030854"/>
    </source>
</evidence>
<keyword evidence="6 8" id="KW-0408">Iron</keyword>
<dbReference type="EMBL" id="JNVN01000070">
    <property type="protein sequence ID" value="KHJ36328.1"/>
    <property type="molecule type" value="Genomic_DNA"/>
</dbReference>
<organism evidence="10 11">
    <name type="scientific">Uncinula necator</name>
    <name type="common">Grape powdery mildew</name>
    <dbReference type="NCBI Taxonomy" id="52586"/>
    <lineage>
        <taxon>Eukaryota</taxon>
        <taxon>Fungi</taxon>
        <taxon>Dikarya</taxon>
        <taxon>Ascomycota</taxon>
        <taxon>Pezizomycotina</taxon>
        <taxon>Leotiomycetes</taxon>
        <taxon>Erysiphales</taxon>
        <taxon>Erysiphaceae</taxon>
        <taxon>Erysiphe</taxon>
    </lineage>
</organism>
<evidence type="ECO:0000256" key="9">
    <source>
        <dbReference type="RuleBase" id="RU366010"/>
    </source>
</evidence>
<dbReference type="OMA" id="SHASECC"/>
<evidence type="ECO:0000256" key="7">
    <source>
        <dbReference type="PIRSR" id="PIRSR610300-50"/>
    </source>
</evidence>
<dbReference type="InterPro" id="IPR014710">
    <property type="entry name" value="RmlC-like_jellyroll"/>
</dbReference>
<evidence type="ECO:0000256" key="3">
    <source>
        <dbReference type="ARBA" id="ARBA00022723"/>
    </source>
</evidence>
<dbReference type="InterPro" id="IPR011051">
    <property type="entry name" value="RmlC_Cupin_sf"/>
</dbReference>
<evidence type="ECO:0000256" key="1">
    <source>
        <dbReference type="ARBA" id="ARBA00006622"/>
    </source>
</evidence>
<dbReference type="SUPFAM" id="SSF51182">
    <property type="entry name" value="RmlC-like cupins"/>
    <property type="match status" value="1"/>
</dbReference>
<keyword evidence="11" id="KW-1185">Reference proteome</keyword>
<feature type="binding site" evidence="8">
    <location>
        <position position="144"/>
    </location>
    <ligand>
        <name>Fe cation</name>
        <dbReference type="ChEBI" id="CHEBI:24875"/>
        <note>catalytic</note>
    </ligand>
</feature>
<dbReference type="PANTHER" id="PTHR12918">
    <property type="entry name" value="CYSTEINE DIOXYGENASE"/>
    <property type="match status" value="1"/>
</dbReference>
<evidence type="ECO:0000256" key="5">
    <source>
        <dbReference type="ARBA" id="ARBA00023002"/>
    </source>
</evidence>
<evidence type="ECO:0000256" key="8">
    <source>
        <dbReference type="PIRSR" id="PIRSR610300-51"/>
    </source>
</evidence>
<dbReference type="STRING" id="52586.A0A0B1PDM4"/>
<dbReference type="Gene3D" id="2.60.120.10">
    <property type="entry name" value="Jelly Rolls"/>
    <property type="match status" value="1"/>
</dbReference>
<dbReference type="GO" id="GO:0019448">
    <property type="term" value="P:L-cysteine catabolic process"/>
    <property type="evidence" value="ECO:0007669"/>
    <property type="project" value="TreeGrafter"/>
</dbReference>
<comment type="catalytic activity">
    <reaction evidence="9">
        <text>L-cysteine + O2 = 3-sulfino-L-alanine + H(+)</text>
        <dbReference type="Rhea" id="RHEA:20441"/>
        <dbReference type="ChEBI" id="CHEBI:15378"/>
        <dbReference type="ChEBI" id="CHEBI:15379"/>
        <dbReference type="ChEBI" id="CHEBI:35235"/>
        <dbReference type="ChEBI" id="CHEBI:61085"/>
        <dbReference type="EC" id="1.13.11.20"/>
    </reaction>
</comment>
<dbReference type="EC" id="1.13.11.20" evidence="2 9"/>
<comment type="caution">
    <text evidence="10">The sequence shown here is derived from an EMBL/GenBank/DDBJ whole genome shotgun (WGS) entry which is preliminary data.</text>
</comment>
<accession>A0A0B1PDM4</accession>
<dbReference type="AlphaFoldDB" id="A0A0B1PDM4"/>
<reference evidence="10 11" key="1">
    <citation type="journal article" date="2014" name="BMC Genomics">
        <title>Adaptive genomic structural variation in the grape powdery mildew pathogen, Erysiphe necator.</title>
        <authorList>
            <person name="Jones L."/>
            <person name="Riaz S."/>
            <person name="Morales-Cruz A."/>
            <person name="Amrine K.C."/>
            <person name="McGuire B."/>
            <person name="Gubler W.D."/>
            <person name="Walker M.A."/>
            <person name="Cantu D."/>
        </authorList>
    </citation>
    <scope>NUCLEOTIDE SEQUENCE [LARGE SCALE GENOMIC DNA]</scope>
    <source>
        <strain evidence="11">c</strain>
    </source>
</reference>
<evidence type="ECO:0000256" key="4">
    <source>
        <dbReference type="ARBA" id="ARBA00022964"/>
    </source>
</evidence>
<keyword evidence="7" id="KW-0883">Thioether bond</keyword>
<evidence type="ECO:0000313" key="10">
    <source>
        <dbReference type="EMBL" id="KHJ36328.1"/>
    </source>
</evidence>
<dbReference type="PANTHER" id="PTHR12918:SF1">
    <property type="entry name" value="CYSTEINE DIOXYGENASE TYPE 1"/>
    <property type="match status" value="1"/>
</dbReference>
<dbReference type="CDD" id="cd10548">
    <property type="entry name" value="cupin_CDO"/>
    <property type="match status" value="1"/>
</dbReference>
<feature type="cross-link" description="3'-(S-cysteinyl)-tyrosine (Cys-Tyr)" evidence="7">
    <location>
        <begin position="151"/>
        <end position="217"/>
    </location>
</feature>
<dbReference type="GO" id="GO:0017172">
    <property type="term" value="F:cysteine dioxygenase activity"/>
    <property type="evidence" value="ECO:0007669"/>
    <property type="project" value="UniProtKB-UniRule"/>
</dbReference>
<protein>
    <recommendedName>
        <fullName evidence="2 9">Cysteine dioxygenase</fullName>
        <ecNumber evidence="2 9">1.13.11.20</ecNumber>
    </recommendedName>
</protein>
<dbReference type="GO" id="GO:0008198">
    <property type="term" value="F:ferrous iron binding"/>
    <property type="evidence" value="ECO:0007669"/>
    <property type="project" value="TreeGrafter"/>
</dbReference>
<name>A0A0B1PDM4_UNCNE</name>
<dbReference type="Proteomes" id="UP000030854">
    <property type="component" value="Unassembled WGS sequence"/>
</dbReference>
<proteinExistence type="inferred from homology"/>
<comment type="cofactor">
    <cofactor evidence="9">
        <name>Fe cation</name>
        <dbReference type="ChEBI" id="CHEBI:24875"/>
    </cofactor>
    <text evidence="9">Binds 1 Fe cation per subunit.</text>
</comment>
<comment type="similarity">
    <text evidence="1 9">Belongs to the cysteine dioxygenase family.</text>
</comment>
<keyword evidence="5 9" id="KW-0560">Oxidoreductase</keyword>
<dbReference type="InterPro" id="IPR010300">
    <property type="entry name" value="CDO_1"/>
</dbReference>
<keyword evidence="3 8" id="KW-0479">Metal-binding</keyword>
<feature type="binding site" evidence="8">
    <location>
        <position position="146"/>
    </location>
    <ligand>
        <name>Fe cation</name>
        <dbReference type="ChEBI" id="CHEBI:24875"/>
        <note>catalytic</note>
    </ligand>
</feature>
<sequence>MESYRDTILAVNSFGFPGKNCNYGSNIPLKSCGISMVDYNPHSDTARSHASECCSDQHHTNYSQEIDFNELQQSITSVLLMNISSPLSELRLLLGAYSSNFEHWKTFAHAEPSKQYTRNLVFEVPGVFNLLLLVWNPGKASPVHDHADSHCLMKILKGDLKEERYSFPTESGPNAPLIKISESIFGLNQVAYISDELGLHSITNPSDTDFAVSLHLYFPPNAALRGCHVYDLKNGGARHVIQDSYDSVQGNLMTIR</sequence>
<dbReference type="Pfam" id="PF05995">
    <property type="entry name" value="CDO_I"/>
    <property type="match status" value="1"/>
</dbReference>
<keyword evidence="4 9" id="KW-0223">Dioxygenase</keyword>
<feature type="binding site" evidence="8">
    <location>
        <position position="200"/>
    </location>
    <ligand>
        <name>Fe cation</name>
        <dbReference type="ChEBI" id="CHEBI:24875"/>
        <note>catalytic</note>
    </ligand>
</feature>
<dbReference type="HOGENOM" id="CLU_079443_4_1_1"/>